<dbReference type="RefSeq" id="WP_204027782.1">
    <property type="nucleotide sequence ID" value="NZ_BOOW01000027.1"/>
</dbReference>
<evidence type="ECO:0000313" key="1">
    <source>
        <dbReference type="EMBL" id="GII93983.1"/>
    </source>
</evidence>
<dbReference type="Proteomes" id="UP000606172">
    <property type="component" value="Unassembled WGS sequence"/>
</dbReference>
<keyword evidence="2" id="KW-1185">Reference proteome</keyword>
<accession>A0A919RHZ7</accession>
<protein>
    <submittedName>
        <fullName evidence="1">Uncharacterized protein</fullName>
    </submittedName>
</protein>
<dbReference type="EMBL" id="BOOW01000027">
    <property type="protein sequence ID" value="GII93983.1"/>
    <property type="molecule type" value="Genomic_DNA"/>
</dbReference>
<evidence type="ECO:0000313" key="2">
    <source>
        <dbReference type="Proteomes" id="UP000606172"/>
    </source>
</evidence>
<organism evidence="1 2">
    <name type="scientific">Sinosporangium siamense</name>
    <dbReference type="NCBI Taxonomy" id="1367973"/>
    <lineage>
        <taxon>Bacteria</taxon>
        <taxon>Bacillati</taxon>
        <taxon>Actinomycetota</taxon>
        <taxon>Actinomycetes</taxon>
        <taxon>Streptosporangiales</taxon>
        <taxon>Streptosporangiaceae</taxon>
        <taxon>Sinosporangium</taxon>
    </lineage>
</organism>
<reference evidence="1" key="1">
    <citation type="submission" date="2021-01" db="EMBL/GenBank/DDBJ databases">
        <title>Whole genome shotgun sequence of Sinosporangium siamense NBRC 109515.</title>
        <authorList>
            <person name="Komaki H."/>
            <person name="Tamura T."/>
        </authorList>
    </citation>
    <scope>NUCLEOTIDE SEQUENCE</scope>
    <source>
        <strain evidence="1">NBRC 109515</strain>
    </source>
</reference>
<dbReference type="AlphaFoldDB" id="A0A919RHZ7"/>
<proteinExistence type="predicted"/>
<sequence>MSRLRQAVNDTSPGLVCDDPLQVLDDVPAIELSGPAGERLEAVLAALPRR</sequence>
<gene>
    <name evidence="1" type="ORF">Ssi02_42140</name>
</gene>
<comment type="caution">
    <text evidence="1">The sequence shown here is derived from an EMBL/GenBank/DDBJ whole genome shotgun (WGS) entry which is preliminary data.</text>
</comment>
<name>A0A919RHZ7_9ACTN</name>